<evidence type="ECO:0000256" key="1">
    <source>
        <dbReference type="SAM" id="Phobius"/>
    </source>
</evidence>
<proteinExistence type="predicted"/>
<keyword evidence="1" id="KW-1133">Transmembrane helix</keyword>
<dbReference type="EMBL" id="JABWRS010000003">
    <property type="protein sequence ID" value="MBC3475016.1"/>
    <property type="molecule type" value="Genomic_DNA"/>
</dbReference>
<sequence length="308" mass="33984">MCLVGLLAGLTYRYLNFGEYWIRNSQRRLILLTYAMIVVGILSALAFWFFAPRANEKVTVTNASGYMLQTVVGGLHHPWSLAFLPDGSTLVTERAGRLILVRRNGLVSYLSLEGLPGVRVDRSPGRLMDVLVDPEFFSNNYVYFTMVYADNELMGNRLVRAKLVLDRLEDFHTLFSGSLKSNDGNNGGALAFLPDRTILLTIGDGELRSEAQNQLSSFGKILRIRADVGIFAGDPYHDLSDGLPEIYSMGHRNPQGITVARSGKEVLSVEHGPRGGDELNIIVAGGNYGWPIVSAGVDYSFARISPFF</sequence>
<organism evidence="3 4">
    <name type="scientific">Pseudomonas taiwanensis</name>
    <dbReference type="NCBI Taxonomy" id="470150"/>
    <lineage>
        <taxon>Bacteria</taxon>
        <taxon>Pseudomonadati</taxon>
        <taxon>Pseudomonadota</taxon>
        <taxon>Gammaproteobacteria</taxon>
        <taxon>Pseudomonadales</taxon>
        <taxon>Pseudomonadaceae</taxon>
        <taxon>Pseudomonas</taxon>
    </lineage>
</organism>
<dbReference type="SUPFAM" id="SSF50952">
    <property type="entry name" value="Soluble quinoprotein glucose dehydrogenase"/>
    <property type="match status" value="1"/>
</dbReference>
<evidence type="ECO:0000313" key="4">
    <source>
        <dbReference type="Proteomes" id="UP000628086"/>
    </source>
</evidence>
<dbReference type="PANTHER" id="PTHR19328">
    <property type="entry name" value="HEDGEHOG-INTERACTING PROTEIN"/>
    <property type="match status" value="1"/>
</dbReference>
<dbReference type="InterPro" id="IPR012938">
    <property type="entry name" value="Glc/Sorbosone_DH"/>
</dbReference>
<feature type="transmembrane region" description="Helical" evidence="1">
    <location>
        <begin position="29"/>
        <end position="51"/>
    </location>
</feature>
<keyword evidence="4" id="KW-1185">Reference proteome</keyword>
<gene>
    <name evidence="3" type="ORF">HU747_05330</name>
</gene>
<dbReference type="InterPro" id="IPR011042">
    <property type="entry name" value="6-blade_b-propeller_TolB-like"/>
</dbReference>
<protein>
    <submittedName>
        <fullName evidence="3">PQQ-dependent sugar dehydrogenase</fullName>
    </submittedName>
</protein>
<dbReference type="Pfam" id="PF07995">
    <property type="entry name" value="GSDH"/>
    <property type="match status" value="1"/>
</dbReference>
<reference evidence="3 4" key="1">
    <citation type="journal article" date="2020" name="Microorganisms">
        <title>Reliable Identification of Environmental Pseudomonas Isolates Using the rpoD Gene.</title>
        <authorList>
            <consortium name="The Broad Institute Genome Sequencing Platform"/>
            <person name="Girard L."/>
            <person name="Lood C."/>
            <person name="Rokni-Zadeh H."/>
            <person name="van Noort V."/>
            <person name="Lavigne R."/>
            <person name="De Mot R."/>
        </authorList>
    </citation>
    <scope>NUCLEOTIDE SEQUENCE [LARGE SCALE GENOMIC DNA]</scope>
    <source>
        <strain evidence="3 4">RW7P2</strain>
    </source>
</reference>
<evidence type="ECO:0000259" key="2">
    <source>
        <dbReference type="Pfam" id="PF07995"/>
    </source>
</evidence>
<dbReference type="Gene3D" id="2.120.10.30">
    <property type="entry name" value="TolB, C-terminal domain"/>
    <property type="match status" value="1"/>
</dbReference>
<dbReference type="Proteomes" id="UP000628086">
    <property type="component" value="Unassembled WGS sequence"/>
</dbReference>
<feature type="domain" description="Glucose/Sorbosone dehydrogenase" evidence="2">
    <location>
        <begin position="75"/>
        <end position="305"/>
    </location>
</feature>
<dbReference type="InterPro" id="IPR011041">
    <property type="entry name" value="Quinoprot_gluc/sorb_DH_b-prop"/>
</dbReference>
<name>A0ABR6V3C8_9PSED</name>
<accession>A0ABR6V3C8</accession>
<keyword evidence="1" id="KW-0812">Transmembrane</keyword>
<keyword evidence="1" id="KW-0472">Membrane</keyword>
<comment type="caution">
    <text evidence="3">The sequence shown here is derived from an EMBL/GenBank/DDBJ whole genome shotgun (WGS) entry which is preliminary data.</text>
</comment>
<dbReference type="PANTHER" id="PTHR19328:SF75">
    <property type="entry name" value="ALDOSE SUGAR DEHYDROGENASE YLII"/>
    <property type="match status" value="1"/>
</dbReference>
<evidence type="ECO:0000313" key="3">
    <source>
        <dbReference type="EMBL" id="MBC3475016.1"/>
    </source>
</evidence>